<evidence type="ECO:0000256" key="6">
    <source>
        <dbReference type="ARBA" id="ARBA00023235"/>
    </source>
</evidence>
<dbReference type="SUPFAM" id="SSF54849">
    <property type="entry name" value="GroEL-intermediate domain like"/>
    <property type="match status" value="1"/>
</dbReference>
<dbReference type="Pfam" id="PF00118">
    <property type="entry name" value="Cpn60_TCP1"/>
    <property type="match status" value="1"/>
</dbReference>
<dbReference type="InterPro" id="IPR027410">
    <property type="entry name" value="TCP-1-like_intermed_sf"/>
</dbReference>
<dbReference type="SUPFAM" id="SSF48592">
    <property type="entry name" value="GroEL equatorial domain-like"/>
    <property type="match status" value="1"/>
</dbReference>
<dbReference type="NCBIfam" id="NF009489">
    <property type="entry name" value="PRK12851.1"/>
    <property type="match status" value="1"/>
</dbReference>
<comment type="function">
    <text evidence="7 9">Together with its co-chaperonin GroES, plays an essential role in assisting protein folding. The GroEL-GroES system forms a nano-cage that allows encapsulation of the non-native substrate proteins and provides a physical environment optimized to promote and accelerate protein folding.</text>
</comment>
<evidence type="ECO:0000256" key="7">
    <source>
        <dbReference type="HAMAP-Rule" id="MF_00600"/>
    </source>
</evidence>
<dbReference type="Gene3D" id="3.50.7.10">
    <property type="entry name" value="GroEL"/>
    <property type="match status" value="1"/>
</dbReference>
<dbReference type="AlphaFoldDB" id="A0A058ZP12"/>
<feature type="binding site" evidence="7">
    <location>
        <begin position="87"/>
        <end position="91"/>
    </location>
    <ligand>
        <name>ATP</name>
        <dbReference type="ChEBI" id="CHEBI:30616"/>
    </ligand>
</feature>
<dbReference type="EC" id="5.6.1.7" evidence="7"/>
<keyword evidence="4 7" id="KW-0067">ATP-binding</keyword>
<dbReference type="NCBIfam" id="NF000592">
    <property type="entry name" value="PRK00013.1"/>
    <property type="match status" value="1"/>
</dbReference>
<evidence type="ECO:0000256" key="9">
    <source>
        <dbReference type="RuleBase" id="RU000419"/>
    </source>
</evidence>
<dbReference type="CDD" id="cd03344">
    <property type="entry name" value="GroEL"/>
    <property type="match status" value="1"/>
</dbReference>
<feature type="binding site" evidence="7">
    <location>
        <position position="415"/>
    </location>
    <ligand>
        <name>ATP</name>
        <dbReference type="ChEBI" id="CHEBI:30616"/>
    </ligand>
</feature>
<dbReference type="NCBIfam" id="TIGR02348">
    <property type="entry name" value="GroEL"/>
    <property type="match status" value="1"/>
</dbReference>
<dbReference type="OrthoDB" id="9766614at2"/>
<dbReference type="Gene3D" id="3.30.260.10">
    <property type="entry name" value="TCP-1-like chaperonin intermediate domain"/>
    <property type="match status" value="1"/>
</dbReference>
<dbReference type="SUPFAM" id="SSF52029">
    <property type="entry name" value="GroEL apical domain-like"/>
    <property type="match status" value="1"/>
</dbReference>
<keyword evidence="10" id="KW-0175">Coiled coil</keyword>
<keyword evidence="5 7" id="KW-0143">Chaperone</keyword>
<dbReference type="PRINTS" id="PR00298">
    <property type="entry name" value="CHAPERONIN60"/>
</dbReference>
<dbReference type="PROSITE" id="PS00296">
    <property type="entry name" value="CHAPERONINS_CPN60"/>
    <property type="match status" value="1"/>
</dbReference>
<comment type="caution">
    <text evidence="12">The sequence shown here is derived from an EMBL/GenBank/DDBJ whole genome shotgun (WGS) entry which is preliminary data.</text>
</comment>
<feature type="coiled-coil region" evidence="10">
    <location>
        <begin position="339"/>
        <end position="366"/>
    </location>
</feature>
<evidence type="ECO:0000256" key="10">
    <source>
        <dbReference type="SAM" id="Coils"/>
    </source>
</evidence>
<comment type="subcellular location">
    <subcellularLocation>
        <location evidence="7">Cytoplasm</location>
    </subcellularLocation>
</comment>
<dbReference type="PATRIC" id="fig|1461693.3.peg.1054"/>
<organism evidence="12 13">
    <name type="scientific">Actibacterium atlanticum</name>
    <dbReference type="NCBI Taxonomy" id="1461693"/>
    <lineage>
        <taxon>Bacteria</taxon>
        <taxon>Pseudomonadati</taxon>
        <taxon>Pseudomonadota</taxon>
        <taxon>Alphaproteobacteria</taxon>
        <taxon>Rhodobacterales</taxon>
        <taxon>Roseobacteraceae</taxon>
        <taxon>Actibacterium</taxon>
    </lineage>
</organism>
<sequence>MAAKDVKFDTDARNRMLKGVNILADAVKVTLGPKGRNVVIDKSFGAPRITKDGVSVAKEIELEDKFENMGAQMVKEVASRTNDEAGDGTTTATVLAQSIVKEGLKQVAAGLNPMDLKRGIDLATAKVVEAIKDAAREVKDSDEVAQVGTISANGEDEIGRQIADAMQKVGNEGVITVEENKGLETETTVVEGMQFDRGYLSPYFVTNPDKMIAELDDCMILLHEKKLSSLQAMVPLLESVIQSQKPLLIIAEDVEGEALATLVVNKLRGGLKIAAVKAPGFGDRRKAMLQDIAILTGGQVISEDLGMKLENVTMDMLGTAKKIQISKDETTVVDGAGEKAEIEARVAQIRAQIEETTSDYDREKLQERVAKLAGGVAVIRVGGMTEVEVKERKDRVDDALNATRAAVQEGVIVGGGVALVQGGKALEGLTGANADQDAGITIVKKAIEAPLRQIAENAGVDGAVVAGKVRESDDTAFGFNAQTEEYGDMFSFGVIDPAKVTRTALEDAASVAGLLITTEAMVADLPEKPGAAPAGGGMPDMGGMGGMM</sequence>
<dbReference type="InterPro" id="IPR027409">
    <property type="entry name" value="GroEL-like_apical_dom_sf"/>
</dbReference>
<keyword evidence="2 7" id="KW-0963">Cytoplasm</keyword>
<dbReference type="FunFam" id="1.10.560.10:FF:000001">
    <property type="entry name" value="60 kDa chaperonin"/>
    <property type="match status" value="1"/>
</dbReference>
<dbReference type="eggNOG" id="COG0459">
    <property type="taxonomic scope" value="Bacteria"/>
</dbReference>
<reference evidence="12 13" key="1">
    <citation type="submission" date="2013-04" db="EMBL/GenBank/DDBJ databases">
        <title>Shimia sp. 22II-S11-Z10 Genome Sequencing.</title>
        <authorList>
            <person name="Lai Q."/>
            <person name="Li G."/>
            <person name="Shao Z."/>
        </authorList>
    </citation>
    <scope>NUCLEOTIDE SEQUENCE [LARGE SCALE GENOMIC DNA]</scope>
    <source>
        <strain evidence="13">22II-S11-Z10</strain>
    </source>
</reference>
<dbReference type="FunFam" id="3.50.7.10:FF:000001">
    <property type="entry name" value="60 kDa chaperonin"/>
    <property type="match status" value="1"/>
</dbReference>
<dbReference type="Gene3D" id="1.10.560.10">
    <property type="entry name" value="GroEL-like equatorial domain"/>
    <property type="match status" value="1"/>
</dbReference>
<protein>
    <recommendedName>
        <fullName evidence="7">Chaperonin GroEL</fullName>
        <ecNumber evidence="7">5.6.1.7</ecNumber>
    </recommendedName>
    <alternativeName>
        <fullName evidence="7">60 kDa chaperonin</fullName>
    </alternativeName>
    <alternativeName>
        <fullName evidence="7">Chaperonin-60</fullName>
        <shortName evidence="7">Cpn60</shortName>
    </alternativeName>
</protein>
<evidence type="ECO:0000256" key="11">
    <source>
        <dbReference type="SAM" id="MobiDB-lite"/>
    </source>
</evidence>
<keyword evidence="3 7" id="KW-0547">Nucleotide-binding</keyword>
<evidence type="ECO:0000256" key="8">
    <source>
        <dbReference type="RuleBase" id="RU000418"/>
    </source>
</evidence>
<evidence type="ECO:0000256" key="5">
    <source>
        <dbReference type="ARBA" id="ARBA00023186"/>
    </source>
</evidence>
<dbReference type="HAMAP" id="MF_00600">
    <property type="entry name" value="CH60"/>
    <property type="match status" value="1"/>
</dbReference>
<feature type="binding site" evidence="7">
    <location>
        <position position="496"/>
    </location>
    <ligand>
        <name>ATP</name>
        <dbReference type="ChEBI" id="CHEBI:30616"/>
    </ligand>
</feature>
<keyword evidence="13" id="KW-1185">Reference proteome</keyword>
<dbReference type="EMBL" id="AQQY01000002">
    <property type="protein sequence ID" value="KCV82975.1"/>
    <property type="molecule type" value="Genomic_DNA"/>
</dbReference>
<evidence type="ECO:0000256" key="4">
    <source>
        <dbReference type="ARBA" id="ARBA00022840"/>
    </source>
</evidence>
<keyword evidence="6 7" id="KW-0413">Isomerase</keyword>
<name>A0A058ZP12_9RHOB</name>
<dbReference type="GO" id="GO:0005737">
    <property type="term" value="C:cytoplasm"/>
    <property type="evidence" value="ECO:0007669"/>
    <property type="project" value="UniProtKB-SubCell"/>
</dbReference>
<dbReference type="PANTHER" id="PTHR45633">
    <property type="entry name" value="60 KDA HEAT SHOCK PROTEIN, MITOCHONDRIAL"/>
    <property type="match status" value="1"/>
</dbReference>
<evidence type="ECO:0000256" key="3">
    <source>
        <dbReference type="ARBA" id="ARBA00022741"/>
    </source>
</evidence>
<evidence type="ECO:0000256" key="1">
    <source>
        <dbReference type="ARBA" id="ARBA00006607"/>
    </source>
</evidence>
<feature type="compositionally biased region" description="Gly residues" evidence="11">
    <location>
        <begin position="533"/>
        <end position="548"/>
    </location>
</feature>
<evidence type="ECO:0000313" key="12">
    <source>
        <dbReference type="EMBL" id="KCV82975.1"/>
    </source>
</evidence>
<dbReference type="GO" id="GO:0140662">
    <property type="term" value="F:ATP-dependent protein folding chaperone"/>
    <property type="evidence" value="ECO:0007669"/>
    <property type="project" value="InterPro"/>
</dbReference>
<feature type="region of interest" description="Disordered" evidence="11">
    <location>
        <begin position="527"/>
        <end position="548"/>
    </location>
</feature>
<comment type="subunit">
    <text evidence="7 9">Forms a cylinder of 14 subunits composed of two heptameric rings stacked back-to-back. Interacts with the co-chaperonin GroES.</text>
</comment>
<feature type="binding site" evidence="7">
    <location>
        <begin position="30"/>
        <end position="33"/>
    </location>
    <ligand>
        <name>ATP</name>
        <dbReference type="ChEBI" id="CHEBI:30616"/>
    </ligand>
</feature>
<dbReference type="NCBIfam" id="NF009487">
    <property type="entry name" value="PRK12849.1"/>
    <property type="match status" value="1"/>
</dbReference>
<dbReference type="GO" id="GO:0051082">
    <property type="term" value="F:unfolded protein binding"/>
    <property type="evidence" value="ECO:0007669"/>
    <property type="project" value="UniProtKB-UniRule"/>
</dbReference>
<comment type="similarity">
    <text evidence="1 7 8">Belongs to the chaperonin (HSP60) family.</text>
</comment>
<feature type="binding site" evidence="7">
    <location>
        <position position="51"/>
    </location>
    <ligand>
        <name>ATP</name>
        <dbReference type="ChEBI" id="CHEBI:30616"/>
    </ligand>
</feature>
<dbReference type="NCBIfam" id="NF009488">
    <property type="entry name" value="PRK12850.1"/>
    <property type="match status" value="1"/>
</dbReference>
<dbReference type="InterPro" id="IPR018370">
    <property type="entry name" value="Chaperonin_Cpn60_CS"/>
</dbReference>
<accession>A0A058ZP12</accession>
<dbReference type="GO" id="GO:0005524">
    <property type="term" value="F:ATP binding"/>
    <property type="evidence" value="ECO:0007669"/>
    <property type="project" value="UniProtKB-UniRule"/>
</dbReference>
<dbReference type="GO" id="GO:0042026">
    <property type="term" value="P:protein refolding"/>
    <property type="evidence" value="ECO:0007669"/>
    <property type="project" value="UniProtKB-UniRule"/>
</dbReference>
<dbReference type="InterPro" id="IPR002423">
    <property type="entry name" value="Cpn60/GroEL/TCP-1"/>
</dbReference>
<gene>
    <name evidence="7" type="primary">groEL</name>
    <name evidence="7" type="synonym">groL</name>
    <name evidence="12" type="ORF">ATO10_05177</name>
</gene>
<comment type="caution">
    <text evidence="7">Lacks conserved residue(s) required for the propagation of feature annotation.</text>
</comment>
<dbReference type="Proteomes" id="UP000024836">
    <property type="component" value="Unassembled WGS sequence"/>
</dbReference>
<dbReference type="GO" id="GO:0016853">
    <property type="term" value="F:isomerase activity"/>
    <property type="evidence" value="ECO:0007669"/>
    <property type="project" value="UniProtKB-KW"/>
</dbReference>
<dbReference type="RefSeq" id="WP_035248934.1">
    <property type="nucleotide sequence ID" value="NZ_AQQY01000002.1"/>
</dbReference>
<dbReference type="InterPro" id="IPR027413">
    <property type="entry name" value="GROEL-like_equatorial_sf"/>
</dbReference>
<proteinExistence type="inferred from homology"/>
<evidence type="ECO:0000256" key="2">
    <source>
        <dbReference type="ARBA" id="ARBA00022490"/>
    </source>
</evidence>
<dbReference type="InterPro" id="IPR001844">
    <property type="entry name" value="Cpn60/GroEL"/>
</dbReference>
<dbReference type="STRING" id="1461693.ATO10_05177"/>
<evidence type="ECO:0000313" key="13">
    <source>
        <dbReference type="Proteomes" id="UP000024836"/>
    </source>
</evidence>